<dbReference type="InterPro" id="IPR036322">
    <property type="entry name" value="WD40_repeat_dom_sf"/>
</dbReference>
<feature type="repeat" description="WD" evidence="3">
    <location>
        <begin position="1593"/>
        <end position="1624"/>
    </location>
</feature>
<gene>
    <name evidence="6" type="ORF">Q9312_15410</name>
</gene>
<evidence type="ECO:0000313" key="6">
    <source>
        <dbReference type="EMBL" id="WMS86608.1"/>
    </source>
</evidence>
<dbReference type="KEGG" id="plei:Q9312_15410"/>
<dbReference type="Proteomes" id="UP001239782">
    <property type="component" value="Chromosome"/>
</dbReference>
<dbReference type="SUPFAM" id="SSF50978">
    <property type="entry name" value="WD40 repeat-like"/>
    <property type="match status" value="1"/>
</dbReference>
<sequence length="2341" mass="262671">MTRLPIKVFISSPGDVEQERVITSRIIKRLAERYADRVELSGIFWEHEPLKATDTFQRQIVPPSQTDIAVCILWARLGTRLPKDITREDGSRYESGTEFEFEDAFLSQKKSGIPDLLVYRKTSEPLVSLTDEQELLSRIDQKRALDRFIDKWFISEDGSLTAAFHPFETVAQFEEIFEIHLSKLIEEKIQKAGIVVEANQIPKIEHTWKGNPFRGLEVFEYEHADVFFGRTRATEDILNQLRKQDQKGHPLITVLGMSGSGKSSVIRAGVVPLLTRPGVIEGVSEWRRAYMKPSDLSGDLVNALARSITSENAVPELNDQAGEYEELLSLLKEQPKAAATKVAGELKYIAKSEAKAELEKLRSLSDDPEHFSKIEKKYQEDPPRVQLVLVIDQLEELFTQEHLTDQDREHFVQLLDALCRTQRVWIIASLRSDFYSSMSELQSFETLRKGDGQIDLYPPTPNEIYQMIRLPAQAAGLSFDENHETGERLDDRLRDAASKEEGSLPVLQFTLAELYKRRTESQCLTFTAYQELGGLEGALASAAEEAFESLSERSQNSFGQLFRRLVNVSAVGDRVTKATCLMQDLLRLDGAKEFIDAFIERRLLISDQNEKNQAIVSVAHEALLRGWPRIKEWLEKDRELLQIKSRLDYACQQWIASDKDNQLLLNDGRPLEEARLLEAEQLPLSKEQQEFIKRSDSKNIARKRVKKMAISGLAVLTVIASITAFFANQQRQLALDNQKAAELAKEEAQRSDQLSQYRLSQVFTQQGLQAAAEYDSKRASLLFGAAWQYDKSATNEYLLASALQRLESEKLLNDMRRTSGGKLAFDSSEQKLLVTDQTGLLEVWSVPEKKLIKQFKPHLDVITKVAFSNSGQRIYSASADNTVKVLSDQGELIYSFAKHFGAVFDFKVTPDDSRLLSVAYDNNALLWDLISGELISRLSFTDNSDIRLSWLSESGDSAVVLSSNGVVSQWRLSQPKAQVIKQCQLPTNVNSVKLISIKEGMVYPDNKGQWLLYNFDCEEFIFPKDTTAKTLSELVLSENAQLLSGGTGIALAVVDTEQNRVVEVTPWMESIHSYSSDNEQRTFAFANNLGDVHLYDRNLDKTLVVSQGFQKVLSDLQVSSKGHYVAAIDINGQLRLLTLNNEEVNSKSSSGQKVIEQKFSSGSYDIVVSSEGDLTIIDKGQEIAYLQRSNQSSSINAVALTKDAKYLLIASDTLEVWELTAQRLIKSISPKTDANLFSAVTLISDGQFAAAEIDGNTSVSDGGWRLFSLSDFSVQAESDVWSESISRIEDFRQGYYLLALAKENLQLWYAQTGKRRFTIDFNVSDFSVSPDGNKIAVGFTNGEIKVRRHTQTTLIEFQDEGESAHQQRVKLIRWSPDEKLLVSVSRAGDVKVWDATSGELKSRLEWSSNASRSLTKQVVFSSDGRYLVTQQQDGSVTLWDPVRGTELDFRTVGDSIHIKFDNSVNAFVIDTTSGAQYIIDLPQIDENQGELVQSIKSNIPWGFARDKVRPSDEWLSLALLVLDEAIENEGLAFTQGAGYLRSIQSLTHLMHSNQYLQAAQLIEQAPKYFERSKEWSHLKTVVNNQFKGLIKHYTGHSERIEEAIFNPHDGSVITASWDNQVQIWRGEDESVDSLVVGWSFDNLSLHPNNNWLIAASYQDGTRVWNLDSLEMTLNLPRLTHLVQWSKDGSEIFGLDQFKQFYRYDNAGKLLESFDARLDGEVATNVRISSDGKQRFLFNKTNLELYLEGESSAAHRWFADDLSDEPNTEISDVLVSESGNKVWVALVDKPMVVISLAGADKFAPEKLKSIIADSIWMSRSEDFLLGRKERGFFSVKLNQNGQVAPQAIPQVLASGYLMLPSHLEHLPDNRVAIKNDTGGFVAFDMSSGAMIANTVATGKGYNQAIFEPNKDRVLLYNGEGVASLYNLDQMNRDAVAMDFNHNHLQLANTQVNSEQSSAVTVTERRKDTVVAHTLTLADSKWLSRSKVFDFDRQLLLSSKDKASEELTQRFDSEALAVFLKGSDLWSVFDHGILRSTDSGLSWLMFPNEWVSSLSPETEAVIGDSEENIEQTRIAGEAREALELNPLSGYSMPVIRKAEASPNGKFLAIVWRNGQVSLMSHTAPDNDVFNPISVNCNSVRTLRWLSENLLAVACDKKSFSLFDSNSKAKLLEDYELPIALVGAGHFDSEAKKLFLVRQDTSEVVSLMLDDTPVENVVFKSLGIITAFDYDRTSNQMVVTNDNGQLQLVKLGQSENYQLLESVSEAVNFIRFFNNGTNIIATTISGKALLIESSSGRVIREIDVTNNESVKQLFIDDSGLMVTISPEGRVSVIALTEFMSLETQ</sequence>
<dbReference type="PROSITE" id="PS50082">
    <property type="entry name" value="WD_REPEATS_2"/>
    <property type="match status" value="5"/>
</dbReference>
<keyword evidence="1 3" id="KW-0853">WD repeat</keyword>
<dbReference type="RefSeq" id="WP_309201753.1">
    <property type="nucleotide sequence ID" value="NZ_CP133548.1"/>
</dbReference>
<dbReference type="InterPro" id="IPR050505">
    <property type="entry name" value="WDR55/POC1"/>
</dbReference>
<dbReference type="Gene3D" id="2.130.10.10">
    <property type="entry name" value="YVTN repeat-like/Quinoprotein amine dehydrogenase"/>
    <property type="match status" value="5"/>
</dbReference>
<feature type="domain" description="Anaphase-promoting complex subunit 4-like WD40" evidence="4">
    <location>
        <begin position="1329"/>
        <end position="1409"/>
    </location>
</feature>
<dbReference type="SUPFAM" id="SSF82171">
    <property type="entry name" value="DPP6 N-terminal domain-like"/>
    <property type="match status" value="2"/>
</dbReference>
<dbReference type="EMBL" id="CP133548">
    <property type="protein sequence ID" value="WMS86608.1"/>
    <property type="molecule type" value="Genomic_DNA"/>
</dbReference>
<feature type="domain" description="Novel STAND NTPase 1" evidence="5">
    <location>
        <begin position="212"/>
        <end position="661"/>
    </location>
</feature>
<keyword evidence="2" id="KW-0677">Repeat</keyword>
<evidence type="ECO:0000256" key="3">
    <source>
        <dbReference type="PROSITE-ProRule" id="PRU00221"/>
    </source>
</evidence>
<accession>A0AA51RSA7</accession>
<reference evidence="6 7" key="1">
    <citation type="submission" date="2023-08" db="EMBL/GenBank/DDBJ databases">
        <title>Pleionea litopenaei sp. nov., isolated from stomach of juvenile Litopenaeus vannamei.</title>
        <authorList>
            <person name="Rho A.M."/>
            <person name="Hwang C.Y."/>
        </authorList>
    </citation>
    <scope>NUCLEOTIDE SEQUENCE [LARGE SCALE GENOMIC DNA]</scope>
    <source>
        <strain evidence="6 7">HL-JVS1</strain>
    </source>
</reference>
<dbReference type="InterPro" id="IPR027417">
    <property type="entry name" value="P-loop_NTPase"/>
</dbReference>
<feature type="repeat" description="WD" evidence="3">
    <location>
        <begin position="855"/>
        <end position="885"/>
    </location>
</feature>
<dbReference type="InterPro" id="IPR001680">
    <property type="entry name" value="WD40_rpt"/>
</dbReference>
<evidence type="ECO:0000256" key="2">
    <source>
        <dbReference type="ARBA" id="ARBA00022737"/>
    </source>
</evidence>
<keyword evidence="7" id="KW-1185">Reference proteome</keyword>
<dbReference type="Pfam" id="PF20703">
    <property type="entry name" value="nSTAND1"/>
    <property type="match status" value="1"/>
</dbReference>
<dbReference type="PANTHER" id="PTHR44019">
    <property type="entry name" value="WD REPEAT-CONTAINING PROTEIN 55"/>
    <property type="match status" value="1"/>
</dbReference>
<feature type="repeat" description="WD" evidence="3">
    <location>
        <begin position="1418"/>
        <end position="1440"/>
    </location>
</feature>
<feature type="repeat" description="WD" evidence="3">
    <location>
        <begin position="896"/>
        <end position="937"/>
    </location>
</feature>
<name>A0AA51RSA7_9GAMM</name>
<proteinExistence type="predicted"/>
<dbReference type="Gene3D" id="3.40.50.300">
    <property type="entry name" value="P-loop containing nucleotide triphosphate hydrolases"/>
    <property type="match status" value="1"/>
</dbReference>
<feature type="repeat" description="WD" evidence="3">
    <location>
        <begin position="1362"/>
        <end position="1403"/>
    </location>
</feature>
<evidence type="ECO:0000313" key="7">
    <source>
        <dbReference type="Proteomes" id="UP001239782"/>
    </source>
</evidence>
<protein>
    <submittedName>
        <fullName evidence="6">AAA family ATPase</fullName>
    </submittedName>
</protein>
<dbReference type="InterPro" id="IPR015943">
    <property type="entry name" value="WD40/YVTN_repeat-like_dom_sf"/>
</dbReference>
<dbReference type="InterPro" id="IPR011041">
    <property type="entry name" value="Quinoprot_gluc/sorb_DH_b-prop"/>
</dbReference>
<dbReference type="InterPro" id="IPR049052">
    <property type="entry name" value="nSTAND1"/>
</dbReference>
<dbReference type="InterPro" id="IPR019775">
    <property type="entry name" value="WD40_repeat_CS"/>
</dbReference>
<dbReference type="Pfam" id="PF12894">
    <property type="entry name" value="ANAPC4_WD40"/>
    <property type="match status" value="1"/>
</dbReference>
<dbReference type="SUPFAM" id="SSF50952">
    <property type="entry name" value="Soluble quinoprotein glucose dehydrogenase"/>
    <property type="match status" value="1"/>
</dbReference>
<dbReference type="PROSITE" id="PS50294">
    <property type="entry name" value="WD_REPEATS_REGION"/>
    <property type="match status" value="3"/>
</dbReference>
<evidence type="ECO:0000259" key="4">
    <source>
        <dbReference type="Pfam" id="PF12894"/>
    </source>
</evidence>
<dbReference type="SMART" id="SM00320">
    <property type="entry name" value="WD40"/>
    <property type="match status" value="13"/>
</dbReference>
<dbReference type="SUPFAM" id="SSF52540">
    <property type="entry name" value="P-loop containing nucleoside triphosphate hydrolases"/>
    <property type="match status" value="1"/>
</dbReference>
<organism evidence="6 7">
    <name type="scientific">Pleionea litopenaei</name>
    <dbReference type="NCBI Taxonomy" id="3070815"/>
    <lineage>
        <taxon>Bacteria</taxon>
        <taxon>Pseudomonadati</taxon>
        <taxon>Pseudomonadota</taxon>
        <taxon>Gammaproteobacteria</taxon>
        <taxon>Oceanospirillales</taxon>
        <taxon>Pleioneaceae</taxon>
        <taxon>Pleionea</taxon>
    </lineage>
</organism>
<dbReference type="PANTHER" id="PTHR44019:SF8">
    <property type="entry name" value="POC1 CENTRIOLAR PROTEIN HOMOLOG"/>
    <property type="match status" value="1"/>
</dbReference>
<evidence type="ECO:0000259" key="5">
    <source>
        <dbReference type="Pfam" id="PF20703"/>
    </source>
</evidence>
<evidence type="ECO:0000256" key="1">
    <source>
        <dbReference type="ARBA" id="ARBA00022574"/>
    </source>
</evidence>
<dbReference type="Pfam" id="PF00400">
    <property type="entry name" value="WD40"/>
    <property type="match status" value="3"/>
</dbReference>
<dbReference type="PROSITE" id="PS00678">
    <property type="entry name" value="WD_REPEATS_1"/>
    <property type="match status" value="1"/>
</dbReference>
<dbReference type="InterPro" id="IPR024977">
    <property type="entry name" value="Apc4-like_WD40_dom"/>
</dbReference>